<feature type="domain" description="RagB/SusD" evidence="6">
    <location>
        <begin position="370"/>
        <end position="510"/>
    </location>
</feature>
<name>A0A7X5YAC4_9BACT</name>
<evidence type="ECO:0000313" key="8">
    <source>
        <dbReference type="EMBL" id="NJC17455.1"/>
    </source>
</evidence>
<evidence type="ECO:0000313" key="9">
    <source>
        <dbReference type="EMBL" id="WOF10786.1"/>
    </source>
</evidence>
<organism evidence="8 10">
    <name type="scientific">Butyricimonas paravirosa</name>
    <dbReference type="NCBI Taxonomy" id="1472417"/>
    <lineage>
        <taxon>Bacteria</taxon>
        <taxon>Pseudomonadati</taxon>
        <taxon>Bacteroidota</taxon>
        <taxon>Bacteroidia</taxon>
        <taxon>Bacteroidales</taxon>
        <taxon>Odoribacteraceae</taxon>
        <taxon>Butyricimonas</taxon>
    </lineage>
</organism>
<evidence type="ECO:0000256" key="2">
    <source>
        <dbReference type="ARBA" id="ARBA00006275"/>
    </source>
</evidence>
<protein>
    <submittedName>
        <fullName evidence="9">RagB/SusD family nutrient uptake outer membrane protein</fullName>
    </submittedName>
    <submittedName>
        <fullName evidence="8">Tetratricopeptide (TPR) repeat protein</fullName>
    </submittedName>
</protein>
<keyword evidence="3" id="KW-0732">Signal</keyword>
<comment type="subcellular location">
    <subcellularLocation>
        <location evidence="1">Cell outer membrane</location>
    </subcellularLocation>
</comment>
<feature type="domain" description="SusD-like N-terminal" evidence="7">
    <location>
        <begin position="115"/>
        <end position="243"/>
    </location>
</feature>
<dbReference type="AlphaFoldDB" id="A0A7X5YAC4"/>
<dbReference type="EMBL" id="CP043839">
    <property type="protein sequence ID" value="WOF10786.1"/>
    <property type="molecule type" value="Genomic_DNA"/>
</dbReference>
<accession>A0A7X5YAC4</accession>
<dbReference type="Proteomes" id="UP000576368">
    <property type="component" value="Unassembled WGS sequence"/>
</dbReference>
<keyword evidence="4" id="KW-0472">Membrane</keyword>
<keyword evidence="5" id="KW-0998">Cell outer membrane</keyword>
<dbReference type="Proteomes" id="UP001302374">
    <property type="component" value="Chromosome"/>
</dbReference>
<proteinExistence type="inferred from homology"/>
<evidence type="ECO:0000256" key="1">
    <source>
        <dbReference type="ARBA" id="ARBA00004442"/>
    </source>
</evidence>
<dbReference type="InterPro" id="IPR012944">
    <property type="entry name" value="SusD_RagB_dom"/>
</dbReference>
<sequence>MKNNIIITCYTCFLFLFSSCDSFLEEYSQDLTYAKTAADLDEILIGDGYMKVSTDLISLGNSDGYYFPWLHVMDDDIAQISTGWSADGSVFTNFADFYLWSEYPYMREGKEVDDVDWKRLYKHINSLNVILSKTGEINNDLPGEIDRIKGECYFLRGVYYFYLVNLYAKPYAKATASTDLGVPVKTTEYVEDIYFKRNTMEETYARITEDLTEAARLLKGKKHKTVYRAGFHAAHAFLSRVYLYMEQYDKSIASADSVLQGNYSLLDYNERFALVQPDSWGTINEGVSVTYKDSPETIFSQGGNCFENSLSDMTDMSNFNVSDDLVAMFSKELGNDLRFGSWLGIYKDPWNAVYKVRKLVDDKDGMVSSECLLRLSEVFLNKAEALAMLSREDEAMNLIEELRVKRMKQGSYTPLDKRTGEKLVQLVRDERRRELCFEGHRWFDLRRYAVNSVYPYTKQIIHDYYFYNNTTGTREYLGSYRLNEYGEEPAYVIPIPRSVIEFNKGNMVDNATRPQREMFKRF</sequence>
<dbReference type="RefSeq" id="WP_118302564.1">
    <property type="nucleotide sequence ID" value="NZ_BMPA01000003.1"/>
</dbReference>
<evidence type="ECO:0000256" key="5">
    <source>
        <dbReference type="ARBA" id="ARBA00023237"/>
    </source>
</evidence>
<evidence type="ECO:0000259" key="6">
    <source>
        <dbReference type="Pfam" id="PF07980"/>
    </source>
</evidence>
<reference evidence="8 10" key="2">
    <citation type="submission" date="2020-03" db="EMBL/GenBank/DDBJ databases">
        <title>Genomic Encyclopedia of Type Strains, Phase IV (KMG-IV): sequencing the most valuable type-strain genomes for metagenomic binning, comparative biology and taxonomic classification.</title>
        <authorList>
            <person name="Goeker M."/>
        </authorList>
    </citation>
    <scope>NUCLEOTIDE SEQUENCE [LARGE SCALE GENOMIC DNA]</scope>
    <source>
        <strain evidence="8 10">DSM 105722</strain>
    </source>
</reference>
<dbReference type="SUPFAM" id="SSF48452">
    <property type="entry name" value="TPR-like"/>
    <property type="match status" value="1"/>
</dbReference>
<dbReference type="InterPro" id="IPR011990">
    <property type="entry name" value="TPR-like_helical_dom_sf"/>
</dbReference>
<dbReference type="GO" id="GO:0009279">
    <property type="term" value="C:cell outer membrane"/>
    <property type="evidence" value="ECO:0007669"/>
    <property type="project" value="UniProtKB-SubCell"/>
</dbReference>
<evidence type="ECO:0000256" key="3">
    <source>
        <dbReference type="ARBA" id="ARBA00022729"/>
    </source>
</evidence>
<dbReference type="PROSITE" id="PS51257">
    <property type="entry name" value="PROKAR_LIPOPROTEIN"/>
    <property type="match status" value="1"/>
</dbReference>
<gene>
    <name evidence="9" type="ORF">F1644_00190</name>
    <name evidence="8" type="ORF">GGR15_001066</name>
</gene>
<evidence type="ECO:0000313" key="11">
    <source>
        <dbReference type="Proteomes" id="UP001302374"/>
    </source>
</evidence>
<dbReference type="Gene3D" id="1.25.40.390">
    <property type="match status" value="1"/>
</dbReference>
<dbReference type="Pfam" id="PF14322">
    <property type="entry name" value="SusD-like_3"/>
    <property type="match status" value="1"/>
</dbReference>
<dbReference type="EMBL" id="JAATLI010000003">
    <property type="protein sequence ID" value="NJC17455.1"/>
    <property type="molecule type" value="Genomic_DNA"/>
</dbReference>
<dbReference type="Pfam" id="PF07980">
    <property type="entry name" value="SusD_RagB"/>
    <property type="match status" value="1"/>
</dbReference>
<dbReference type="GeneID" id="86889673"/>
<keyword evidence="11" id="KW-1185">Reference proteome</keyword>
<comment type="similarity">
    <text evidence="2">Belongs to the SusD family.</text>
</comment>
<evidence type="ECO:0000313" key="10">
    <source>
        <dbReference type="Proteomes" id="UP000576368"/>
    </source>
</evidence>
<evidence type="ECO:0000259" key="7">
    <source>
        <dbReference type="Pfam" id="PF14322"/>
    </source>
</evidence>
<reference evidence="9 11" key="1">
    <citation type="submission" date="2019-09" db="EMBL/GenBank/DDBJ databases">
        <title>Butyricimonas paravirosa DSM 105722 (=214-4 = JCM 18677 = CCUG 65563).</title>
        <authorList>
            <person name="Le Roy T."/>
            <person name="Cani P.D."/>
        </authorList>
    </citation>
    <scope>NUCLEOTIDE SEQUENCE [LARGE SCALE GENOMIC DNA]</scope>
    <source>
        <strain evidence="9 11">DSM 105722</strain>
    </source>
</reference>
<evidence type="ECO:0000256" key="4">
    <source>
        <dbReference type="ARBA" id="ARBA00023136"/>
    </source>
</evidence>
<dbReference type="InterPro" id="IPR033985">
    <property type="entry name" value="SusD-like_N"/>
</dbReference>